<reference evidence="1" key="1">
    <citation type="journal article" date="2024" name="Microb. Genom.">
        <title>The hidden RNA viruses in Blattodea (cockroach and termite).</title>
        <authorList>
            <person name="Fan J."/>
            <person name="Jiang S."/>
            <person name="Li W."/>
            <person name="Li J."/>
            <person name="Pang R."/>
            <person name="Wu H."/>
        </authorList>
    </citation>
    <scope>NUCLEOTIDE SEQUENCE</scope>
    <source>
        <strain evidence="1">CN2016</strain>
    </source>
</reference>
<name>A0AAT9JA19_9ORTO</name>
<organism evidence="1">
    <name type="scientific">Cryptocercus meridianus orthomyxovirus 2</name>
    <dbReference type="NCBI Taxonomy" id="3133493"/>
    <lineage>
        <taxon>Viruses</taxon>
        <taxon>Riboviria</taxon>
        <taxon>Orthornavirae</taxon>
        <taxon>Negarnaviricota</taxon>
        <taxon>Polyploviricotina</taxon>
        <taxon>Insthoviricetes</taxon>
        <taxon>Articulavirales</taxon>
        <taxon>Orthomyxoviridae</taxon>
    </lineage>
</organism>
<protein>
    <submittedName>
        <fullName evidence="1">Polymerase PB2</fullName>
    </submittedName>
</protein>
<dbReference type="EMBL" id="BK067147">
    <property type="protein sequence ID" value="DBA56676.1"/>
    <property type="molecule type" value="Viral_cRNA"/>
</dbReference>
<accession>A0AAT9JA19</accession>
<proteinExistence type="predicted"/>
<evidence type="ECO:0000313" key="1">
    <source>
        <dbReference type="EMBL" id="DBA56676.1"/>
    </source>
</evidence>
<sequence>MDSTSKEVLLSLCKKIKEANRGSIDILRTQPVCNLKIVQRRAKNIKDPNPLSSMMSTISTKYPLSVDIERASKVGLPREFLYLKDAHQHGRVLCKLEAVDWYLNNSKAPTNDIKKAIDILFETKRNQVKFYYSFDWSRARISHGETYIQRSLINMQESSIKIPRNQKVEYIMACMMPQYILDYGQLNKDLLDDLKKIRDLNLLSKMTIQSQLRILMNTLDEKPRFVPCLVNASVEVNRIRHAFATNRYKIHVENISSRGRSSNKELLTKLGQSLWLIIEKGESLPKIHSYVRDASHEGRSIISCIENEPNLEGMFINYLMVFMGKSIIASSTIGNFTFTPINGKTVTHRMKGKNGVFFNTYQGIEMIQFKGRYVRGIFKHDGDIIMGINMTKSDAMGVKDAIMAIAEYCKIWFAKAQGKTLRILKRNVREMYNKEPWKLINLDRISWRKVTRQENIGVLRFSEEVDQRQPPKVYGKISKGNIILENGNILIIEKPFKAPMLPESLEIQGSAFNDYLPPRIRFSRKIEYYVHNHMRLRKCILDGIFTWENDSISLGIPSLIRRKVALTAQHHLNLAINLDIDIHILSFFYCFANTNPGFINTEETITDFIWFSNYKMDFLMQTGGFRITDGEVMIFNSKLRSFEKEEMKALTPCLLPGYKFLIDPNENVEFKSPNYLIRMEKKIKQGSQFNISLYGKTFLVVRDKTANAALLKTISRNMQSIKSSVIFEQMLSFSNSLKRRADTEFDDGPSTSKRVRVYEEEEVDALGFGSEDECDDVDFD</sequence>